<dbReference type="CDD" id="cd13539">
    <property type="entry name" value="PBP2_AvModA"/>
    <property type="match status" value="1"/>
</dbReference>
<accession>A0A2S0MWG6</accession>
<evidence type="ECO:0000256" key="6">
    <source>
        <dbReference type="PIRSR" id="PIRSR004846-1"/>
    </source>
</evidence>
<comment type="subunit">
    <text evidence="5">The complex is composed of two ATP-binding proteins (ModC), two transmembrane proteins (ModB) and a solute-binding protein (ModA).</text>
</comment>
<dbReference type="OrthoDB" id="9785015at2"/>
<gene>
    <name evidence="8" type="primary">modA</name>
    <name evidence="8" type="ORF">C6571_02040</name>
</gene>
<evidence type="ECO:0000256" key="3">
    <source>
        <dbReference type="ARBA" id="ARBA00022723"/>
    </source>
</evidence>
<sequence>MHLSFQRLTRILGALILTFASLHTARADQVQVAVAANFTAPMQDIAALFAKDTGHKAELSFGSTGKFYAQITHGAPFDVFLSADDKTAGRLVSDGKAIGTSLIPYALGSLVLWSPTDGMVDSQGKMLATGNFAHLAVANPKLAPYGAAALQTLGKLGLADKLQPKMVMGENIAQTYQFVHTGNAQLGFVALSQVMKDGRIAQGSAWRVPAEMHSPIRQDAVLLERGKDNPAAAALMQYLKSDAARAVIQSYGYAIIE</sequence>
<dbReference type="Proteomes" id="UP000239326">
    <property type="component" value="Chromosome"/>
</dbReference>
<keyword evidence="2 6" id="KW-0500">Molybdenum</keyword>
<dbReference type="InterPro" id="IPR044084">
    <property type="entry name" value="AvModA-like_subst-bd"/>
</dbReference>
<dbReference type="InterPro" id="IPR050682">
    <property type="entry name" value="ModA/WtpA"/>
</dbReference>
<dbReference type="Pfam" id="PF13531">
    <property type="entry name" value="SBP_bac_11"/>
    <property type="match status" value="1"/>
</dbReference>
<dbReference type="RefSeq" id="WP_106445218.1">
    <property type="nucleotide sequence ID" value="NZ_CP027669.1"/>
</dbReference>
<keyword evidence="9" id="KW-1185">Reference proteome</keyword>
<keyword evidence="3 6" id="KW-0479">Metal-binding</keyword>
<evidence type="ECO:0000256" key="5">
    <source>
        <dbReference type="ARBA" id="ARBA00062515"/>
    </source>
</evidence>
<evidence type="ECO:0000256" key="7">
    <source>
        <dbReference type="SAM" id="SignalP"/>
    </source>
</evidence>
<evidence type="ECO:0000256" key="4">
    <source>
        <dbReference type="ARBA" id="ARBA00022729"/>
    </source>
</evidence>
<organism evidence="8 9">
    <name type="scientific">Simplicispira suum</name>
    <dbReference type="NCBI Taxonomy" id="2109915"/>
    <lineage>
        <taxon>Bacteria</taxon>
        <taxon>Pseudomonadati</taxon>
        <taxon>Pseudomonadota</taxon>
        <taxon>Betaproteobacteria</taxon>
        <taxon>Burkholderiales</taxon>
        <taxon>Comamonadaceae</taxon>
        <taxon>Simplicispira</taxon>
    </lineage>
</organism>
<dbReference type="Gene3D" id="3.40.190.10">
    <property type="entry name" value="Periplasmic binding protein-like II"/>
    <property type="match status" value="2"/>
</dbReference>
<dbReference type="NCBIfam" id="TIGR01256">
    <property type="entry name" value="modA"/>
    <property type="match status" value="1"/>
</dbReference>
<evidence type="ECO:0000256" key="2">
    <source>
        <dbReference type="ARBA" id="ARBA00022505"/>
    </source>
</evidence>
<dbReference type="EMBL" id="CP027669">
    <property type="protein sequence ID" value="AVO40225.1"/>
    <property type="molecule type" value="Genomic_DNA"/>
</dbReference>
<dbReference type="InterPro" id="IPR005950">
    <property type="entry name" value="ModA"/>
</dbReference>
<feature type="binding site" evidence="6">
    <location>
        <position position="64"/>
    </location>
    <ligand>
        <name>molybdate</name>
        <dbReference type="ChEBI" id="CHEBI:36264"/>
    </ligand>
</feature>
<name>A0A2S0MWG6_9BURK</name>
<dbReference type="GO" id="GO:0046872">
    <property type="term" value="F:metal ion binding"/>
    <property type="evidence" value="ECO:0007669"/>
    <property type="project" value="UniProtKB-KW"/>
</dbReference>
<dbReference type="KEGG" id="simp:C6571_02040"/>
<comment type="similarity">
    <text evidence="1">Belongs to the bacterial solute-binding protein ModA family.</text>
</comment>
<dbReference type="SUPFAM" id="SSF53850">
    <property type="entry name" value="Periplasmic binding protein-like II"/>
    <property type="match status" value="1"/>
</dbReference>
<feature type="chain" id="PRO_5015602295" evidence="7">
    <location>
        <begin position="28"/>
        <end position="257"/>
    </location>
</feature>
<protein>
    <submittedName>
        <fullName evidence="8">Molybdate ABC transporter substrate-binding protein</fullName>
    </submittedName>
</protein>
<dbReference type="PANTHER" id="PTHR30632:SF14">
    <property type="entry name" value="TUNGSTATE_MOLYBDATE_CHROMATE-BINDING PROTEIN MODA"/>
    <property type="match status" value="1"/>
</dbReference>
<dbReference type="GO" id="GO:0030973">
    <property type="term" value="F:molybdate ion binding"/>
    <property type="evidence" value="ECO:0007669"/>
    <property type="project" value="InterPro"/>
</dbReference>
<dbReference type="FunFam" id="3.40.190.10:FF:000035">
    <property type="entry name" value="Molybdate ABC transporter substrate-binding protein"/>
    <property type="match status" value="1"/>
</dbReference>
<evidence type="ECO:0000313" key="8">
    <source>
        <dbReference type="EMBL" id="AVO40225.1"/>
    </source>
</evidence>
<dbReference type="PIRSF" id="PIRSF004846">
    <property type="entry name" value="ModA"/>
    <property type="match status" value="1"/>
</dbReference>
<feature type="signal peptide" evidence="7">
    <location>
        <begin position="1"/>
        <end position="27"/>
    </location>
</feature>
<dbReference type="AlphaFoldDB" id="A0A2S0MWG6"/>
<dbReference type="PANTHER" id="PTHR30632">
    <property type="entry name" value="MOLYBDATE-BINDING PERIPLASMIC PROTEIN"/>
    <property type="match status" value="1"/>
</dbReference>
<evidence type="ECO:0000256" key="1">
    <source>
        <dbReference type="ARBA" id="ARBA00009175"/>
    </source>
</evidence>
<dbReference type="GO" id="GO:0015689">
    <property type="term" value="P:molybdate ion transport"/>
    <property type="evidence" value="ECO:0007669"/>
    <property type="project" value="InterPro"/>
</dbReference>
<evidence type="ECO:0000313" key="9">
    <source>
        <dbReference type="Proteomes" id="UP000239326"/>
    </source>
</evidence>
<reference evidence="8 9" key="1">
    <citation type="submission" date="2018-03" db="EMBL/GenBank/DDBJ databases">
        <title>Genome sequencing of Simplicispira sp.</title>
        <authorList>
            <person name="Kim S.-J."/>
            <person name="Heo J."/>
            <person name="Kwon S.-W."/>
        </authorList>
    </citation>
    <scope>NUCLEOTIDE SEQUENCE [LARGE SCALE GENOMIC DNA]</scope>
    <source>
        <strain evidence="8 9">SC1-8</strain>
    </source>
</reference>
<proteinExistence type="inferred from homology"/>
<dbReference type="GO" id="GO:1901359">
    <property type="term" value="F:tungstate binding"/>
    <property type="evidence" value="ECO:0007669"/>
    <property type="project" value="UniProtKB-ARBA"/>
</dbReference>
<keyword evidence="4 7" id="KW-0732">Signal</keyword>
<feature type="binding site" evidence="6">
    <location>
        <position position="172"/>
    </location>
    <ligand>
        <name>molybdate</name>
        <dbReference type="ChEBI" id="CHEBI:36264"/>
    </ligand>
</feature>